<organism evidence="6 7">
    <name type="scientific">Candidatus Mycobacterium methanotrophicum</name>
    <dbReference type="NCBI Taxonomy" id="2943498"/>
    <lineage>
        <taxon>Bacteria</taxon>
        <taxon>Bacillati</taxon>
        <taxon>Actinomycetota</taxon>
        <taxon>Actinomycetes</taxon>
        <taxon>Mycobacteriales</taxon>
        <taxon>Mycobacteriaceae</taxon>
        <taxon>Mycobacterium</taxon>
    </lineage>
</organism>
<keyword evidence="3 6" id="KW-0808">Transferase</keyword>
<evidence type="ECO:0000256" key="3">
    <source>
        <dbReference type="ARBA" id="ARBA00022679"/>
    </source>
</evidence>
<dbReference type="EC" id="2.1.1.-" evidence="5"/>
<name>A0ABY4QMU5_9MYCO</name>
<dbReference type="EMBL" id="CP097320">
    <property type="protein sequence ID" value="UQX11109.1"/>
    <property type="molecule type" value="Genomic_DNA"/>
</dbReference>
<keyword evidence="2 5" id="KW-0489">Methyltransferase</keyword>
<evidence type="ECO:0000313" key="7">
    <source>
        <dbReference type="Proteomes" id="UP001056610"/>
    </source>
</evidence>
<dbReference type="PANTHER" id="PTHR43619">
    <property type="entry name" value="S-ADENOSYL-L-METHIONINE-DEPENDENT METHYLTRANSFERASE YKTD-RELATED"/>
    <property type="match status" value="1"/>
</dbReference>
<dbReference type="InterPro" id="IPR007213">
    <property type="entry name" value="Ppm1/Ppm2/Tcmp"/>
</dbReference>
<evidence type="ECO:0000256" key="1">
    <source>
        <dbReference type="ARBA" id="ARBA00003907"/>
    </source>
</evidence>
<keyword evidence="4 5" id="KW-0949">S-adenosyl-L-methionine</keyword>
<dbReference type="Pfam" id="PF04072">
    <property type="entry name" value="LCM"/>
    <property type="match status" value="1"/>
</dbReference>
<dbReference type="GO" id="GO:0008168">
    <property type="term" value="F:methyltransferase activity"/>
    <property type="evidence" value="ECO:0007669"/>
    <property type="project" value="UniProtKB-KW"/>
</dbReference>
<evidence type="ECO:0000256" key="4">
    <source>
        <dbReference type="ARBA" id="ARBA00022691"/>
    </source>
</evidence>
<dbReference type="NCBIfam" id="TIGR00027">
    <property type="entry name" value="mthyl_TIGR00027"/>
    <property type="match status" value="1"/>
</dbReference>
<proteinExistence type="inferred from homology"/>
<reference evidence="6" key="1">
    <citation type="submission" date="2022-05" db="EMBL/GenBank/DDBJ databases">
        <title>A methanotrophic Mycobacterium dominates a cave microbial ecosystem.</title>
        <authorList>
            <person name="Van Spanning R.J.M."/>
            <person name="Guan Q."/>
            <person name="Melkonian C."/>
            <person name="Gallant J."/>
            <person name="Polerecky L."/>
            <person name="Flot J.-F."/>
            <person name="Brandt B.W."/>
            <person name="Braster M."/>
            <person name="Iturbe Espinoza P."/>
            <person name="Aerts J."/>
            <person name="Meima-Franke M."/>
            <person name="Piersma S.R."/>
            <person name="Bunduc C."/>
            <person name="Ummels R."/>
            <person name="Pain A."/>
            <person name="Fleming E.J."/>
            <person name="van der Wel N."/>
            <person name="Gherman V.D."/>
            <person name="Sarbu S.M."/>
            <person name="Bodelier P.L.E."/>
            <person name="Bitter W."/>
        </authorList>
    </citation>
    <scope>NUCLEOTIDE SEQUENCE</scope>
    <source>
        <strain evidence="6">Sulfur Cave</strain>
    </source>
</reference>
<protein>
    <recommendedName>
        <fullName evidence="5">S-adenosyl-L-methionine-dependent methyltransferase</fullName>
        <ecNumber evidence="5">2.1.1.-</ecNumber>
    </recommendedName>
</protein>
<accession>A0ABY4QMU5</accession>
<dbReference type="GO" id="GO:0032259">
    <property type="term" value="P:methylation"/>
    <property type="evidence" value="ECO:0007669"/>
    <property type="project" value="UniProtKB-KW"/>
</dbReference>
<dbReference type="RefSeq" id="WP_219066538.1">
    <property type="nucleotide sequence ID" value="NZ_CAJUXY010000008.1"/>
</dbReference>
<gene>
    <name evidence="6" type="ORF">M5I08_00505</name>
</gene>
<evidence type="ECO:0000256" key="2">
    <source>
        <dbReference type="ARBA" id="ARBA00022603"/>
    </source>
</evidence>
<evidence type="ECO:0000256" key="5">
    <source>
        <dbReference type="RuleBase" id="RU362030"/>
    </source>
</evidence>
<dbReference type="PANTHER" id="PTHR43619:SF2">
    <property type="entry name" value="S-ADENOSYL-L-METHIONINE-DEPENDENT METHYLTRANSFERASES SUPERFAMILY PROTEIN"/>
    <property type="match status" value="1"/>
</dbReference>
<comment type="similarity">
    <text evidence="5">Belongs to the UPF0677 family.</text>
</comment>
<dbReference type="InterPro" id="IPR011610">
    <property type="entry name" value="SAM_mthyl_Trfase_ML2640-like"/>
</dbReference>
<dbReference type="Proteomes" id="UP001056610">
    <property type="component" value="Chromosome"/>
</dbReference>
<comment type="function">
    <text evidence="1 5">Exhibits S-adenosyl-L-methionine-dependent methyltransferase activity.</text>
</comment>
<evidence type="ECO:0000313" key="6">
    <source>
        <dbReference type="EMBL" id="UQX11109.1"/>
    </source>
</evidence>
<keyword evidence="7" id="KW-1185">Reference proteome</keyword>
<sequence length="166" mass="18791">MRGSAEPAWPRVFPEDLRQDWPRALRDAGFDPARAAGWSAEGLLRYLTPSDQDLLFQRIHALSAAGSELATNAVGAEAADADRLARQRDQMRRLRSEAARVLGTDVVDLEELWYPQERTDVGEWLADHGWETSTATLREWLTRYDRNDEAKDLMPNLFVAARRALG</sequence>